<dbReference type="PANTHER" id="PTHR23086">
    <property type="entry name" value="PHOSPHATIDYLINOSITOL-4-PHOSPHATE 5-KINASE"/>
    <property type="match status" value="1"/>
</dbReference>
<dbReference type="FunCoup" id="A0A6P8ISH1">
    <property type="interactions" value="2322"/>
</dbReference>
<keyword evidence="1" id="KW-0418">Kinase</keyword>
<dbReference type="KEGG" id="aten:116303818"/>
<evidence type="ECO:0000259" key="3">
    <source>
        <dbReference type="PROSITE" id="PS51455"/>
    </source>
</evidence>
<evidence type="ECO:0000313" key="5">
    <source>
        <dbReference type="RefSeq" id="XP_031569285.1"/>
    </source>
</evidence>
<dbReference type="SUPFAM" id="SSF56104">
    <property type="entry name" value="SAICAR synthase-like"/>
    <property type="match status" value="1"/>
</dbReference>
<dbReference type="RefSeq" id="XP_031569285.1">
    <property type="nucleotide sequence ID" value="XM_031713425.1"/>
</dbReference>
<dbReference type="AlphaFoldDB" id="A0A6P8ISH1"/>
<dbReference type="PROSITE" id="PS51455">
    <property type="entry name" value="PIPK"/>
    <property type="match status" value="1"/>
</dbReference>
<dbReference type="PANTHER" id="PTHR23086:SF101">
    <property type="entry name" value="LP03320P-RELATED"/>
    <property type="match status" value="1"/>
</dbReference>
<dbReference type="InterPro" id="IPR002498">
    <property type="entry name" value="PInositol-4-P-4/5-kinase_core"/>
</dbReference>
<keyword evidence="4" id="KW-1185">Reference proteome</keyword>
<feature type="non-terminal residue" evidence="5">
    <location>
        <position position="481"/>
    </location>
</feature>
<evidence type="ECO:0000313" key="4">
    <source>
        <dbReference type="Proteomes" id="UP000515163"/>
    </source>
</evidence>
<name>A0A6P8ISH1_ACTTE</name>
<dbReference type="GeneID" id="116303818"/>
<gene>
    <name evidence="5" type="primary">LOC116303818</name>
</gene>
<organism evidence="4 5">
    <name type="scientific">Actinia tenebrosa</name>
    <name type="common">Australian red waratah sea anemone</name>
    <dbReference type="NCBI Taxonomy" id="6105"/>
    <lineage>
        <taxon>Eukaryota</taxon>
        <taxon>Metazoa</taxon>
        <taxon>Cnidaria</taxon>
        <taxon>Anthozoa</taxon>
        <taxon>Hexacorallia</taxon>
        <taxon>Actiniaria</taxon>
        <taxon>Actiniidae</taxon>
        <taxon>Actinia</taxon>
    </lineage>
</organism>
<dbReference type="InParanoid" id="A0A6P8ISH1"/>
<keyword evidence="1" id="KW-0067">ATP-binding</keyword>
<dbReference type="GO" id="GO:0046854">
    <property type="term" value="P:phosphatidylinositol phosphate biosynthetic process"/>
    <property type="evidence" value="ECO:0007669"/>
    <property type="project" value="TreeGrafter"/>
</dbReference>
<dbReference type="GO" id="GO:0016308">
    <property type="term" value="F:1-phosphatidylinositol-4-phosphate 5-kinase activity"/>
    <property type="evidence" value="ECO:0007669"/>
    <property type="project" value="TreeGrafter"/>
</dbReference>
<protein>
    <submittedName>
        <fullName evidence="5">Phosphatidylinositol 4-phosphate 5-kinase type-1 gamma-like</fullName>
    </submittedName>
</protein>
<feature type="domain" description="PIPK" evidence="3">
    <location>
        <begin position="92"/>
        <end position="481"/>
    </location>
</feature>
<reference evidence="5" key="1">
    <citation type="submission" date="2025-08" db="UniProtKB">
        <authorList>
            <consortium name="RefSeq"/>
        </authorList>
    </citation>
    <scope>IDENTIFICATION</scope>
</reference>
<dbReference type="Gene3D" id="3.30.800.10">
    <property type="entry name" value="Phosphatidylinositol Phosphate Kinase II Beta"/>
    <property type="match status" value="1"/>
</dbReference>
<dbReference type="GO" id="GO:0005886">
    <property type="term" value="C:plasma membrane"/>
    <property type="evidence" value="ECO:0007669"/>
    <property type="project" value="TreeGrafter"/>
</dbReference>
<dbReference type="InterPro" id="IPR027483">
    <property type="entry name" value="PInositol-4-P-4/5-kinase_C_sf"/>
</dbReference>
<keyword evidence="1" id="KW-0547">Nucleotide-binding</keyword>
<dbReference type="GO" id="GO:0005524">
    <property type="term" value="F:ATP binding"/>
    <property type="evidence" value="ECO:0007669"/>
    <property type="project" value="UniProtKB-UniRule"/>
</dbReference>
<dbReference type="CDD" id="cd17301">
    <property type="entry name" value="PIPKc_PIP5KI"/>
    <property type="match status" value="1"/>
</dbReference>
<dbReference type="Pfam" id="PF01504">
    <property type="entry name" value="PIP5K"/>
    <property type="match status" value="1"/>
</dbReference>
<evidence type="ECO:0000256" key="2">
    <source>
        <dbReference type="SAM" id="MobiDB-lite"/>
    </source>
</evidence>
<dbReference type="OrthoDB" id="70770at2759"/>
<keyword evidence="1" id="KW-0808">Transferase</keyword>
<dbReference type="SMART" id="SM00330">
    <property type="entry name" value="PIPKc"/>
    <property type="match status" value="1"/>
</dbReference>
<feature type="region of interest" description="Disordered" evidence="2">
    <location>
        <begin position="1"/>
        <end position="23"/>
    </location>
</feature>
<dbReference type="Gene3D" id="3.30.810.10">
    <property type="entry name" value="2-Layer Sandwich"/>
    <property type="match status" value="1"/>
</dbReference>
<sequence>MAETNLEPERGTTSYKVSDKTKTKPAPIDSPYRFYCYIESNEKRIYFHKISATQAMAGNYEKTDTIKVTTPRSKLGHRRVDEKGETTYKKTPSSALMSAIQLGIGFTVGRLSAKQERDVLMQDFAEIETVWFPSEGTKGTPSHKFSDFKFKSFAPVAFRFFRDLFSMKPDDFMMSLCNEGLLELSNPGASGSLFYVTNDNQFIIKTVDHKEADFLQKLLPGYYLNLNQNKKTLLPKFFGLFCYQCGGKNIRLVIMNNLLPTVYKFHWKYDLKGSSYKRRASKTERAKATPTLKDLDFLSDHPEGIFLEPDTYNSLVKTIQRDCRVLESFKIMDYSLLLAIHNLDEAQRERHQDGTLTPSGHMAADRQTTSLDLDNITIEHKENDQLEAPDTAALQRSKSLKGREGFNTVWEAITVKETGERPFGGIPARNAKGERLLLFIGIIDILQSYRLKKKLEHGWKSIVHDGVRHVRYSKNISILPS</sequence>
<dbReference type="InterPro" id="IPR027484">
    <property type="entry name" value="PInositol-4-P-5-kinase_N"/>
</dbReference>
<dbReference type="InterPro" id="IPR023610">
    <property type="entry name" value="PInositol-4/5-P-5/4-kinase"/>
</dbReference>
<evidence type="ECO:0000256" key="1">
    <source>
        <dbReference type="PROSITE-ProRule" id="PRU00781"/>
    </source>
</evidence>
<dbReference type="Proteomes" id="UP000515163">
    <property type="component" value="Unplaced"/>
</dbReference>
<proteinExistence type="predicted"/>
<accession>A0A6P8ISH1</accession>